<dbReference type="Proteomes" id="UP000001544">
    <property type="component" value="Chromosome"/>
</dbReference>
<gene>
    <name evidence="3" type="ordered locus">BpOF4_16530</name>
</gene>
<protein>
    <recommendedName>
        <fullName evidence="5">CbiN domain protein</fullName>
    </recommendedName>
</protein>
<proteinExistence type="predicted"/>
<organism evidence="3 4">
    <name type="scientific">Alkalihalophilus pseudofirmus (strain ATCC BAA-2126 / JCM 17055 / OF4)</name>
    <name type="common">Bacillus pseudofirmus</name>
    <dbReference type="NCBI Taxonomy" id="398511"/>
    <lineage>
        <taxon>Bacteria</taxon>
        <taxon>Bacillati</taxon>
        <taxon>Bacillota</taxon>
        <taxon>Bacilli</taxon>
        <taxon>Bacillales</taxon>
        <taxon>Bacillaceae</taxon>
        <taxon>Alkalihalophilus</taxon>
    </lineage>
</organism>
<dbReference type="RefSeq" id="WP_012958713.1">
    <property type="nucleotide sequence ID" value="NC_013791.2"/>
</dbReference>
<evidence type="ECO:0000256" key="2">
    <source>
        <dbReference type="SAM" id="SignalP"/>
    </source>
</evidence>
<evidence type="ECO:0000313" key="4">
    <source>
        <dbReference type="Proteomes" id="UP000001544"/>
    </source>
</evidence>
<keyword evidence="1" id="KW-0472">Membrane</keyword>
<dbReference type="EMBL" id="CP001878">
    <property type="protein sequence ID" value="ADC51351.1"/>
    <property type="molecule type" value="Genomic_DNA"/>
</dbReference>
<evidence type="ECO:0008006" key="5">
    <source>
        <dbReference type="Google" id="ProtNLM"/>
    </source>
</evidence>
<sequence length="178" mass="20332">MIKKLIPLTFLIVMLTVLSPNSTHALSCIEFEEPVINYFDLAIIGTVTNINKKPNDYMYPVEVEVVKSWKQQVPSKMEMDVDYTWGYEFQKDQTYLIYLSVDDHNYINSPCSPVTQVDSETDYKDSSLGEEFEPATAENQEAAAVNGNPFYIPIFVLITIISAILLFLLIKRSRTKSE</sequence>
<keyword evidence="2" id="KW-0732">Signal</keyword>
<keyword evidence="1" id="KW-1133">Transmembrane helix</keyword>
<dbReference type="STRING" id="398511.BpOF4_16530"/>
<feature type="chain" id="PRO_5003043268" description="CbiN domain protein" evidence="2">
    <location>
        <begin position="26"/>
        <end position="178"/>
    </location>
</feature>
<name>D3FQ58_ALKPO</name>
<feature type="transmembrane region" description="Helical" evidence="1">
    <location>
        <begin position="150"/>
        <end position="170"/>
    </location>
</feature>
<keyword evidence="1" id="KW-0812">Transmembrane</keyword>
<dbReference type="KEGG" id="bpf:BpOF4_16530"/>
<feature type="signal peptide" evidence="2">
    <location>
        <begin position="1"/>
        <end position="25"/>
    </location>
</feature>
<evidence type="ECO:0000313" key="3">
    <source>
        <dbReference type="EMBL" id="ADC51351.1"/>
    </source>
</evidence>
<reference evidence="3 4" key="1">
    <citation type="journal article" date="2011" name="Environ. Microbiol.">
        <title>Genome of alkaliphilic Bacillus pseudofirmus OF4 reveals adaptations that support the ability to grow in an external pH range from 7.5 to 11.4.</title>
        <authorList>
            <person name="Janto B."/>
            <person name="Ahmed A."/>
            <person name="Ito M."/>
            <person name="Liu J."/>
            <person name="Hicks D.B."/>
            <person name="Pagni S."/>
            <person name="Fackelmayer O.J."/>
            <person name="Smith T.A."/>
            <person name="Earl J."/>
            <person name="Elbourne L.D."/>
            <person name="Hassan K."/>
            <person name="Paulsen I.T."/>
            <person name="Kolsto A.B."/>
            <person name="Tourasse N.J."/>
            <person name="Ehrlich G.D."/>
            <person name="Boissy R."/>
            <person name="Ivey D.M."/>
            <person name="Li G."/>
            <person name="Xue Y."/>
            <person name="Ma Y."/>
            <person name="Hu F.Z."/>
            <person name="Krulwich T.A."/>
        </authorList>
    </citation>
    <scope>NUCLEOTIDE SEQUENCE [LARGE SCALE GENOMIC DNA]</scope>
    <source>
        <strain evidence="4">ATCC BAA-2126 / JCM 17055 / OF4</strain>
    </source>
</reference>
<dbReference type="eggNOG" id="ENOG502ZSDX">
    <property type="taxonomic scope" value="Bacteria"/>
</dbReference>
<evidence type="ECO:0000256" key="1">
    <source>
        <dbReference type="SAM" id="Phobius"/>
    </source>
</evidence>
<dbReference type="AlphaFoldDB" id="D3FQ58"/>
<accession>D3FQ58</accession>
<keyword evidence="4" id="KW-1185">Reference proteome</keyword>
<dbReference type="HOGENOM" id="CLU_1507741_0_0_9"/>